<dbReference type="NCBIfam" id="TIGR01845">
    <property type="entry name" value="outer_NodT"/>
    <property type="match status" value="1"/>
</dbReference>
<dbReference type="PANTHER" id="PTHR30203:SF32">
    <property type="entry name" value="CATION EFFLUX SYSTEM PROTEIN CUSC"/>
    <property type="match status" value="1"/>
</dbReference>
<dbReference type="Proteomes" id="UP000291822">
    <property type="component" value="Unassembled WGS sequence"/>
</dbReference>
<feature type="chain" id="PRO_5020828918" evidence="2">
    <location>
        <begin position="23"/>
        <end position="505"/>
    </location>
</feature>
<keyword evidence="2" id="KW-1134">Transmembrane beta strand</keyword>
<dbReference type="GO" id="GO:0009279">
    <property type="term" value="C:cell outer membrane"/>
    <property type="evidence" value="ECO:0007669"/>
    <property type="project" value="UniProtKB-SubCell"/>
</dbReference>
<evidence type="ECO:0000313" key="4">
    <source>
        <dbReference type="Proteomes" id="UP000291822"/>
    </source>
</evidence>
<dbReference type="InterPro" id="IPR010131">
    <property type="entry name" value="MdtP/NodT-like"/>
</dbReference>
<dbReference type="Gene3D" id="1.20.1600.10">
    <property type="entry name" value="Outer membrane efflux proteins (OEP)"/>
    <property type="match status" value="1"/>
</dbReference>
<proteinExistence type="inferred from homology"/>
<dbReference type="InterPro" id="IPR003423">
    <property type="entry name" value="OMP_efflux"/>
</dbReference>
<keyword evidence="2" id="KW-0472">Membrane</keyword>
<dbReference type="Gene3D" id="2.20.200.10">
    <property type="entry name" value="Outer membrane efflux proteins (OEP)"/>
    <property type="match status" value="1"/>
</dbReference>
<keyword evidence="2" id="KW-0449">Lipoprotein</keyword>
<sequence length="505" mass="54112">MTPETFMKPLILSASLAGCLLAGCSMEPTYQRPSMPVPDSYPAHTTATEAPAQAADLGWREFFKDPVLQRLIEIALGNNRDLRVAAANMAEARAGYGVARSSLFPEIDLQGYAGRQRLPGMTQQPSNGLLGPIQNNRGSASTFNTYQVQAGMTSYELDFFGRQRAYVHASGKLAEASAADYQAARMALIGEVANAYLSLNADRALLQLAQQTLAAQQQHAEVMQKAFRDGGVSEFDMRRSQTQVNTAQVDVEDMGTRIAKDINALTVLIGQPLPPSYATPSLWQAPLLTDVPAGLPSSLLDRRPDILAAEDRLRAANADIGRARAAFFPNIALTAALGVLSGSLSNLFGASSLAWNGAASAAMPLLDWGRNKNELSASKARYGGATAAYEGTVQQAFREVADALAVRDHIVPELKAQQELVDQSQHVYGISQVRFKEGLDDYIATQDAQRSLYAAQQKLVSLQLDQAVNQVNLYKALGGGWSDVRNGTAGVAKAPAARPATASDR</sequence>
<evidence type="ECO:0000256" key="1">
    <source>
        <dbReference type="ARBA" id="ARBA00007613"/>
    </source>
</evidence>
<dbReference type="PANTHER" id="PTHR30203">
    <property type="entry name" value="OUTER MEMBRANE CATION EFFLUX PROTEIN"/>
    <property type="match status" value="1"/>
</dbReference>
<evidence type="ECO:0000313" key="3">
    <source>
        <dbReference type="EMBL" id="TCI10938.1"/>
    </source>
</evidence>
<comment type="similarity">
    <text evidence="1 2">Belongs to the outer membrane factor (OMF) (TC 1.B.17) family.</text>
</comment>
<dbReference type="SUPFAM" id="SSF56954">
    <property type="entry name" value="Outer membrane efflux proteins (OEP)"/>
    <property type="match status" value="1"/>
</dbReference>
<name>A0A4R0YVK9_9GAMM</name>
<keyword evidence="2" id="KW-0564">Palmitate</keyword>
<accession>A0A4R0YVK9</accession>
<feature type="signal peptide" evidence="2">
    <location>
        <begin position="1"/>
        <end position="22"/>
    </location>
</feature>
<dbReference type="EMBL" id="SJTG01000002">
    <property type="protein sequence ID" value="TCI10938.1"/>
    <property type="molecule type" value="Genomic_DNA"/>
</dbReference>
<keyword evidence="2" id="KW-0812">Transmembrane</keyword>
<protein>
    <submittedName>
        <fullName evidence="3">Efflux transporter outer membrane subunit</fullName>
    </submittedName>
</protein>
<dbReference type="GO" id="GO:0015562">
    <property type="term" value="F:efflux transmembrane transporter activity"/>
    <property type="evidence" value="ECO:0007669"/>
    <property type="project" value="InterPro"/>
</dbReference>
<evidence type="ECO:0000256" key="2">
    <source>
        <dbReference type="RuleBase" id="RU362097"/>
    </source>
</evidence>
<gene>
    <name evidence="3" type="ORF">EZM97_19100</name>
</gene>
<keyword evidence="2" id="KW-0732">Signal</keyword>
<comment type="subcellular location">
    <subcellularLocation>
        <location evidence="2">Cell outer membrane</location>
        <topology evidence="2">Lipid-anchor</topology>
    </subcellularLocation>
</comment>
<dbReference type="AlphaFoldDB" id="A0A4R0YVK9"/>
<dbReference type="Pfam" id="PF02321">
    <property type="entry name" value="OEP"/>
    <property type="match status" value="2"/>
</dbReference>
<reference evidence="3 4" key="1">
    <citation type="submission" date="2019-02" db="EMBL/GenBank/DDBJ databases">
        <title>Dyella amyloliquefaciens sp. nov., isolated from forest soil.</title>
        <authorList>
            <person name="Gao Z.-H."/>
            <person name="Qiu L.-H."/>
        </authorList>
    </citation>
    <scope>NUCLEOTIDE SEQUENCE [LARGE SCALE GENOMIC DNA]</scope>
    <source>
        <strain evidence="3 4">KACC 12747</strain>
    </source>
</reference>
<organism evidence="3 4">
    <name type="scientific">Dyella soli</name>
    <dbReference type="NCBI Taxonomy" id="522319"/>
    <lineage>
        <taxon>Bacteria</taxon>
        <taxon>Pseudomonadati</taxon>
        <taxon>Pseudomonadota</taxon>
        <taxon>Gammaproteobacteria</taxon>
        <taxon>Lysobacterales</taxon>
        <taxon>Rhodanobacteraceae</taxon>
        <taxon>Dyella</taxon>
    </lineage>
</organism>
<keyword evidence="4" id="KW-1185">Reference proteome</keyword>
<comment type="caution">
    <text evidence="3">The sequence shown here is derived from an EMBL/GenBank/DDBJ whole genome shotgun (WGS) entry which is preliminary data.</text>
</comment>